<dbReference type="EMBL" id="SNXO01000024">
    <property type="protein sequence ID" value="TDP52995.1"/>
    <property type="molecule type" value="Genomic_DNA"/>
</dbReference>
<protein>
    <submittedName>
        <fullName evidence="1">Uncharacterized protein</fullName>
    </submittedName>
</protein>
<evidence type="ECO:0000313" key="1">
    <source>
        <dbReference type="EMBL" id="TDP52995.1"/>
    </source>
</evidence>
<keyword evidence="2" id="KW-1185">Reference proteome</keyword>
<accession>A0A4R6PZZ0</accession>
<gene>
    <name evidence="1" type="ORF">EV211_12413</name>
</gene>
<proteinExistence type="predicted"/>
<comment type="caution">
    <text evidence="1">The sequence shown here is derived from an EMBL/GenBank/DDBJ whole genome shotgun (WGS) entry which is preliminary data.</text>
</comment>
<evidence type="ECO:0000313" key="2">
    <source>
        <dbReference type="Proteomes" id="UP000295500"/>
    </source>
</evidence>
<sequence>MFGYNWDMNIKIGIDTTLDESEIYIRCPEVTEDIVKMQRMISAMDSKAQQMVFYMDDKVEFQHTHKIVYVSRNYFKPLKCILDNRFIER</sequence>
<name>A0A4R6PZZ0_9FIRM</name>
<dbReference type="Proteomes" id="UP000295500">
    <property type="component" value="Unassembled WGS sequence"/>
</dbReference>
<reference evidence="1 2" key="1">
    <citation type="submission" date="2019-03" db="EMBL/GenBank/DDBJ databases">
        <title>Genomic Encyclopedia of Type Strains, Phase IV (KMG-IV): sequencing the most valuable type-strain genomes for metagenomic binning, comparative biology and taxonomic classification.</title>
        <authorList>
            <person name="Goeker M."/>
        </authorList>
    </citation>
    <scope>NUCLEOTIDE SEQUENCE [LARGE SCALE GENOMIC DNA]</scope>
    <source>
        <strain evidence="1 2">DSM 28287</strain>
    </source>
</reference>
<dbReference type="AlphaFoldDB" id="A0A4R6PZZ0"/>
<organism evidence="1 2">
    <name type="scientific">Aminicella lysinilytica</name>
    <dbReference type="NCBI Taxonomy" id="433323"/>
    <lineage>
        <taxon>Bacteria</taxon>
        <taxon>Bacillati</taxon>
        <taxon>Bacillota</taxon>
        <taxon>Clostridia</taxon>
        <taxon>Peptostreptococcales</taxon>
        <taxon>Anaerovoracaceae</taxon>
        <taxon>Aminicella</taxon>
    </lineage>
</organism>